<gene>
    <name evidence="1" type="ORF">A19Y_1265</name>
</gene>
<evidence type="ECO:0000313" key="2">
    <source>
        <dbReference type="Proteomes" id="UP000027395"/>
    </source>
</evidence>
<keyword evidence="2" id="KW-1185">Reference proteome</keyword>
<dbReference type="RefSeq" id="WP_042152918.1">
    <property type="nucleotide sequence ID" value="NZ_CM002803.1"/>
</dbReference>
<accession>A0A073CDJ1</accession>
<protein>
    <submittedName>
        <fullName evidence="1">Uncharacterized protein</fullName>
    </submittedName>
</protein>
<dbReference type="EMBL" id="CM002803">
    <property type="protein sequence ID" value="KEI66339.1"/>
    <property type="molecule type" value="Genomic_DNA"/>
</dbReference>
<proteinExistence type="predicted"/>
<sequence>MPHTIDPHNFMNNIVLLLSATIDIKGMPKAYPADPETRQEDYFHTLKYYINHHPKIQKILFVENSGWSLARVQEATLENPYNKDIEFISINSNTFPRSYGKGYGEISLIDQGFKQSELVQKANCVAKITGRIKLLNLTEILESVPASYDCLYDVKDQGWVIKKYLFQETTASPYVDTRFLVFKKEFYLKYFQPLLYNHQNGCFYMESKIYQGIQSAKPDQKLIERFPIEPEFYGIAGHFQGKDYNSPVEKFKFNIRFLGRKVAPWIHL</sequence>
<organism evidence="1 2">
    <name type="scientific">Planktothrix agardhii (strain NIVA-CYA 126/8)</name>
    <dbReference type="NCBI Taxonomy" id="388467"/>
    <lineage>
        <taxon>Bacteria</taxon>
        <taxon>Bacillati</taxon>
        <taxon>Cyanobacteriota</taxon>
        <taxon>Cyanophyceae</taxon>
        <taxon>Oscillatoriophycideae</taxon>
        <taxon>Oscillatoriales</taxon>
        <taxon>Microcoleaceae</taxon>
        <taxon>Planktothrix</taxon>
    </lineage>
</organism>
<dbReference type="eggNOG" id="ENOG502Z8YJ">
    <property type="taxonomic scope" value="Bacteria"/>
</dbReference>
<dbReference type="AlphaFoldDB" id="A0A073CDJ1"/>
<name>A0A073CDJ1_PLAA1</name>
<dbReference type="PATRIC" id="fig|388467.6.peg.1203"/>
<dbReference type="HOGENOM" id="CLU_1037683_0_0_3"/>
<reference evidence="1 2" key="1">
    <citation type="journal article" date="2014" name="Appl. Environ. Microbiol.">
        <title>Elucidation of insertion elements encoded on plasmids and in vitro construction of shuttle vectors from the toxic cyanobacterium Planktothrix.</title>
        <authorList>
            <person name="Christiansen G."/>
            <person name="Goesmann A."/>
            <person name="Kurmayer R."/>
        </authorList>
    </citation>
    <scope>NUCLEOTIDE SEQUENCE [LARGE SCALE GENOMIC DNA]</scope>
    <source>
        <strain evidence="1 2">NIVA-CYA 126/8</strain>
    </source>
</reference>
<dbReference type="Proteomes" id="UP000027395">
    <property type="component" value="Chromosome"/>
</dbReference>
<evidence type="ECO:0000313" key="1">
    <source>
        <dbReference type="EMBL" id="KEI66339.1"/>
    </source>
</evidence>